<reference evidence="3 4" key="1">
    <citation type="submission" date="2019-05" db="EMBL/GenBank/DDBJ databases">
        <title>Whole genome sequence analysis of Cupriavidus campinensis S14E4C strain.</title>
        <authorList>
            <person name="Abbaszade G."/>
            <person name="Szabo A."/>
            <person name="Toumi M."/>
            <person name="Toth E."/>
        </authorList>
    </citation>
    <scope>NUCLEOTIDE SEQUENCE [LARGE SCALE GENOMIC DNA]</scope>
    <source>
        <strain evidence="3 4">S14E4C</strain>
    </source>
</reference>
<accession>A0ABY3ESQ8</accession>
<comment type="caution">
    <text evidence="3">The sequence shown here is derived from an EMBL/GenBank/DDBJ whole genome shotgun (WGS) entry which is preliminary data.</text>
</comment>
<feature type="domain" description="Bacteriophage T4 Gp32 single-stranded DNA-binding" evidence="2">
    <location>
        <begin position="29"/>
        <end position="212"/>
    </location>
</feature>
<dbReference type="EMBL" id="VCIZ01000002">
    <property type="protein sequence ID" value="TSP13997.1"/>
    <property type="molecule type" value="Genomic_DNA"/>
</dbReference>
<name>A0ABY3ESQ8_9BURK</name>
<keyword evidence="4" id="KW-1185">Reference proteome</keyword>
<evidence type="ECO:0000313" key="4">
    <source>
        <dbReference type="Proteomes" id="UP000318943"/>
    </source>
</evidence>
<sequence>MDASKLMALMKDKKAAMQRREKTVKPAPGKTRIRLLPGWRKGEEHIWFHDFGQHFIKNEADEIQAVYLCANTTFGRPCAVCDGLAKAARMTHDDGIVQTLEKAKSSKSVLINALVLDSDSPNKPQILELRPGVFGQIVDIVSEWGPQVFDLDDGNEIVIERSGKGLTTKYSAALSPKKHPVPAAALKELNNLDEYVRQESEEQQRKALGAINSVAGLLPAAPAGSDTPRTSPAALPSTKSTDFEDVDIPDEVTMGAAAARPALTDDIDALLGDLD</sequence>
<dbReference type="Proteomes" id="UP000318943">
    <property type="component" value="Unassembled WGS sequence"/>
</dbReference>
<dbReference type="InterPro" id="IPR012339">
    <property type="entry name" value="Phage_T4_Gp32_ssDNA-bd"/>
</dbReference>
<evidence type="ECO:0000313" key="3">
    <source>
        <dbReference type="EMBL" id="TSP13997.1"/>
    </source>
</evidence>
<protein>
    <submittedName>
        <fullName evidence="3">Regulator</fullName>
    </submittedName>
</protein>
<proteinExistence type="predicted"/>
<dbReference type="InterPro" id="IPR044947">
    <property type="entry name" value="Phage_T4_Gp32_ssDNA-bd_sf"/>
</dbReference>
<dbReference type="RefSeq" id="WP_144196690.1">
    <property type="nucleotide sequence ID" value="NZ_VCIZ01000002.1"/>
</dbReference>
<feature type="region of interest" description="Disordered" evidence="1">
    <location>
        <begin position="219"/>
        <end position="249"/>
    </location>
</feature>
<dbReference type="Gene3D" id="3.90.198.10">
    <property type="entry name" value="Replication Fork Single-Stranded Dna Binding Protein"/>
    <property type="match status" value="1"/>
</dbReference>
<gene>
    <name evidence="3" type="ORF">FGG12_05870</name>
</gene>
<evidence type="ECO:0000256" key="1">
    <source>
        <dbReference type="SAM" id="MobiDB-lite"/>
    </source>
</evidence>
<evidence type="ECO:0000259" key="2">
    <source>
        <dbReference type="Pfam" id="PF08804"/>
    </source>
</evidence>
<dbReference type="Pfam" id="PF08804">
    <property type="entry name" value="gp32"/>
    <property type="match status" value="1"/>
</dbReference>
<organism evidence="3 4">
    <name type="scientific">Cupriavidus campinensis</name>
    <dbReference type="NCBI Taxonomy" id="151783"/>
    <lineage>
        <taxon>Bacteria</taxon>
        <taxon>Pseudomonadati</taxon>
        <taxon>Pseudomonadota</taxon>
        <taxon>Betaproteobacteria</taxon>
        <taxon>Burkholderiales</taxon>
        <taxon>Burkholderiaceae</taxon>
        <taxon>Cupriavidus</taxon>
    </lineage>
</organism>